<dbReference type="InterPro" id="IPR025660">
    <property type="entry name" value="Pept_his_AS"/>
</dbReference>
<evidence type="ECO:0000256" key="1">
    <source>
        <dbReference type="ARBA" id="ARBA00008455"/>
    </source>
</evidence>
<dbReference type="AlphaFoldDB" id="A0A7J6LN92"/>
<dbReference type="Gene3D" id="3.90.70.10">
    <property type="entry name" value="Cysteine proteinases"/>
    <property type="match status" value="1"/>
</dbReference>
<evidence type="ECO:0000313" key="4">
    <source>
        <dbReference type="EMBL" id="KAF4660647.1"/>
    </source>
</evidence>
<gene>
    <name evidence="4" type="ORF">FOL47_007069</name>
</gene>
<protein>
    <recommendedName>
        <fullName evidence="3">Peptidase C1A papain C-terminal domain-containing protein</fullName>
    </recommendedName>
</protein>
<reference evidence="4 5" key="1">
    <citation type="submission" date="2020-04" db="EMBL/GenBank/DDBJ databases">
        <title>Perkinsus chesapeaki whole genome sequence.</title>
        <authorList>
            <person name="Bogema D.R."/>
        </authorList>
    </citation>
    <scope>NUCLEOTIDE SEQUENCE [LARGE SCALE GENOMIC DNA]</scope>
    <source>
        <strain evidence="4">ATCC PRA-425</strain>
    </source>
</reference>
<evidence type="ECO:0000259" key="3">
    <source>
        <dbReference type="SMART" id="SM00645"/>
    </source>
</evidence>
<sequence>MPNYFCLTYLVVVAGHTTFEDVFAGLKILSGTERNAETSACLSCGDVMDLHGGFMEAKPYSAALPVANRTLAPVGDLPLDFDGRKEFKECTSLIGSVPDQSNCGSCAAVSVAAAFSDRLCIKTKGKVKRLLSSGYLIACCDPDTGCTRGSGCLGGQTSEMWTFVQEYGFPTGGGYTPKESMSEASGCWPYNFPKCNHNVGLEPHRLMDYPPCPKTPAEPPACSSTCPNDKYKNELDDDLHFIDDKGAVRIPDVETMKLELSQFGSVTANMEVYEDFRYYKSGVYTPTQGKPIGPHSVKLIGWGKRGKDEYWLAVNSWNEGWGESGLFRIATGKCKIEEDVVYGDPEVDT</sequence>
<evidence type="ECO:0000256" key="2">
    <source>
        <dbReference type="ARBA" id="ARBA00023145"/>
    </source>
</evidence>
<dbReference type="SMART" id="SM00645">
    <property type="entry name" value="Pept_C1"/>
    <property type="match status" value="1"/>
</dbReference>
<name>A0A7J6LN92_PERCH</name>
<evidence type="ECO:0000313" key="5">
    <source>
        <dbReference type="Proteomes" id="UP000591131"/>
    </source>
</evidence>
<accession>A0A7J6LN92</accession>
<organism evidence="4 5">
    <name type="scientific">Perkinsus chesapeaki</name>
    <name type="common">Clam parasite</name>
    <name type="synonym">Perkinsus andrewsi</name>
    <dbReference type="NCBI Taxonomy" id="330153"/>
    <lineage>
        <taxon>Eukaryota</taxon>
        <taxon>Sar</taxon>
        <taxon>Alveolata</taxon>
        <taxon>Perkinsozoa</taxon>
        <taxon>Perkinsea</taxon>
        <taxon>Perkinsida</taxon>
        <taxon>Perkinsidae</taxon>
        <taxon>Perkinsus</taxon>
    </lineage>
</organism>
<dbReference type="GO" id="GO:0008234">
    <property type="term" value="F:cysteine-type peptidase activity"/>
    <property type="evidence" value="ECO:0007669"/>
    <property type="project" value="InterPro"/>
</dbReference>
<dbReference type="InterPro" id="IPR038765">
    <property type="entry name" value="Papain-like_cys_pep_sf"/>
</dbReference>
<keyword evidence="2" id="KW-0865">Zymogen</keyword>
<dbReference type="InterPro" id="IPR000668">
    <property type="entry name" value="Peptidase_C1A_C"/>
</dbReference>
<proteinExistence type="inferred from homology"/>
<dbReference type="Proteomes" id="UP000591131">
    <property type="component" value="Unassembled WGS sequence"/>
</dbReference>
<dbReference type="InterPro" id="IPR013128">
    <property type="entry name" value="Peptidase_C1A"/>
</dbReference>
<dbReference type="GO" id="GO:0006508">
    <property type="term" value="P:proteolysis"/>
    <property type="evidence" value="ECO:0007669"/>
    <property type="project" value="InterPro"/>
</dbReference>
<comment type="caution">
    <text evidence="4">The sequence shown here is derived from an EMBL/GenBank/DDBJ whole genome shotgun (WGS) entry which is preliminary data.</text>
</comment>
<comment type="similarity">
    <text evidence="1">Belongs to the peptidase C1 family.</text>
</comment>
<dbReference type="OrthoDB" id="190265at2759"/>
<dbReference type="Pfam" id="PF00112">
    <property type="entry name" value="Peptidase_C1"/>
    <property type="match status" value="1"/>
</dbReference>
<dbReference type="EMBL" id="JAAPAO010000405">
    <property type="protein sequence ID" value="KAF4660647.1"/>
    <property type="molecule type" value="Genomic_DNA"/>
</dbReference>
<feature type="domain" description="Peptidase C1A papain C-terminal" evidence="3">
    <location>
        <begin position="77"/>
        <end position="344"/>
    </location>
</feature>
<keyword evidence="5" id="KW-1185">Reference proteome</keyword>
<dbReference type="PROSITE" id="PS00639">
    <property type="entry name" value="THIOL_PROTEASE_HIS"/>
    <property type="match status" value="1"/>
</dbReference>
<dbReference type="SUPFAM" id="SSF54001">
    <property type="entry name" value="Cysteine proteinases"/>
    <property type="match status" value="1"/>
</dbReference>
<dbReference type="PANTHER" id="PTHR12411">
    <property type="entry name" value="CYSTEINE PROTEASE FAMILY C1-RELATED"/>
    <property type="match status" value="1"/>
</dbReference>